<keyword evidence="2" id="KW-1185">Reference proteome</keyword>
<accession>A0A0R3Q3H3</accession>
<name>A0A0R3Q3H3_9BILA</name>
<organism evidence="3">
    <name type="scientific">Brugia timori</name>
    <dbReference type="NCBI Taxonomy" id="42155"/>
    <lineage>
        <taxon>Eukaryota</taxon>
        <taxon>Metazoa</taxon>
        <taxon>Ecdysozoa</taxon>
        <taxon>Nematoda</taxon>
        <taxon>Chromadorea</taxon>
        <taxon>Rhabditida</taxon>
        <taxon>Spirurina</taxon>
        <taxon>Spiruromorpha</taxon>
        <taxon>Filarioidea</taxon>
        <taxon>Onchocercidae</taxon>
        <taxon>Brugia</taxon>
    </lineage>
</organism>
<protein>
    <submittedName>
        <fullName evidence="1 3">Uncharacterized protein</fullName>
    </submittedName>
</protein>
<dbReference type="WBParaSite" id="BTMF_0000084101-mRNA-1">
    <property type="protein sequence ID" value="BTMF_0000084101-mRNA-1"/>
    <property type="gene ID" value="BTMF_0000084101"/>
</dbReference>
<dbReference type="AlphaFoldDB" id="A0A0R3Q3H3"/>
<proteinExistence type="predicted"/>
<sequence>MLNKNLNLRMAPCSLNNYFSKMSTFQYTIDCMSGERCDATRFLLKKCIYMPPQKSLIAELLRKQTKVEHELSMDPHAQESFYYNLDLHVGDEIRLPQSTNTTFSNTSDQFSPTCAEKTQKAATSNYATSANHQTIYHCPLSNTNIFSEFLELSDSGSTELPTGGSRDSLNSHNAFEIFAWNQKKKWENPRETNTYGIASEYCYCSNNSQPY</sequence>
<evidence type="ECO:0000313" key="3">
    <source>
        <dbReference type="WBParaSite" id="BTMF_0000084101-mRNA-1"/>
    </source>
</evidence>
<evidence type="ECO:0000313" key="2">
    <source>
        <dbReference type="Proteomes" id="UP000280834"/>
    </source>
</evidence>
<reference evidence="1 2" key="2">
    <citation type="submission" date="2018-11" db="EMBL/GenBank/DDBJ databases">
        <authorList>
            <consortium name="Pathogen Informatics"/>
        </authorList>
    </citation>
    <scope>NUCLEOTIDE SEQUENCE [LARGE SCALE GENOMIC DNA]</scope>
</reference>
<dbReference type="Proteomes" id="UP000280834">
    <property type="component" value="Unassembled WGS sequence"/>
</dbReference>
<reference evidence="3" key="1">
    <citation type="submission" date="2017-02" db="UniProtKB">
        <authorList>
            <consortium name="WormBaseParasite"/>
        </authorList>
    </citation>
    <scope>IDENTIFICATION</scope>
</reference>
<dbReference type="EMBL" id="UZAG01000080">
    <property type="protein sequence ID" value="VDO07007.1"/>
    <property type="molecule type" value="Genomic_DNA"/>
</dbReference>
<gene>
    <name evidence="1" type="ORF">BTMF_LOCUS205</name>
</gene>
<evidence type="ECO:0000313" key="1">
    <source>
        <dbReference type="EMBL" id="VDO07007.1"/>
    </source>
</evidence>